<reference evidence="1" key="1">
    <citation type="submission" date="2023-10" db="EMBL/GenBank/DDBJ databases">
        <authorList>
            <person name="Rodriguez Cubillos JULIANA M."/>
            <person name="De Vega J."/>
        </authorList>
    </citation>
    <scope>NUCLEOTIDE SEQUENCE</scope>
</reference>
<evidence type="ECO:0000313" key="1">
    <source>
        <dbReference type="EMBL" id="CAJ2674311.1"/>
    </source>
</evidence>
<keyword evidence="2" id="KW-1185">Reference proteome</keyword>
<proteinExistence type="predicted"/>
<sequence length="936" mass="102302">MGFGVSYAVHVLVLFSVMFVCAWSQSQDDGDGDGDGAVMQKLKTALSKSNLDWSDPNFCNWKEVQCSGRRVTSIVIPGKLNIEGSLPQELAKLSELTTFDFRQNSLSGNVPYMPNSLQYLHINNNNFTSMPNDFFNNLTNLIEVGIDYNPFLQWKIPSSLKNCLALQKISAMKVNFVGEIPEFFGTFSSLIYLQLSFNSLEGNLPSSLSGSSIQFLWVNGQNSINKLNGTLSVLQNMTSLQQIWVHGNLFTGPIPDFSNLDQLYDVSLRDNKLTGVVPPSLTSLQSLKVVNLTNNDLQGSPPKFQDGVQVDMDLIRGTNSFCTKVVGQPCSPLVNALLSVAEAFGYPFKLAESWQGNSPCNGTNWEGIPCSSGGNISTIDFRNKGFSGSISPSFASLTSVTKLLLANNNLTGTIPKELASMPALKELDVSNNSLYGQIPSFRAGVIVNTNGNPDIGKDKPHGSPGSSSGGEHKKKLAVGTIIGVVIGIVGLLGVGVLVFVIYRRRHNKHDGKDQTPNAIVVHPRHSRDGNAVKISVAASGSAGAGIAGGTSGFSPPSSVQNVEAGNMVISIQVLREVTNNFSDENILGKGGFGTVYKGELDDGTKIAVKRMQSEMVGGQGLDEFKSEIAVLTKVRHRHLVALHGYCLEDNEKLLVYEYMPQGTLSQHLFDWEDDGSKPLEWKRRLSIALDVARGVEYLHGLAHQIFIHRDLKPSNILLGDDMRAKVSDFGLVRLAPEGQASFQTRLAGTFGYLAPEYAVTGRVTTKVDIYSYGVILMEMITGRRAIENSQPEENIHLVAWFRRMLLNKDSFNKVVDPALNINEEGLKSFWTIAELASQCCAREPHHRPNMGHIVNILAPLVEIWKPAEPDADDMYGIDFDMSLPQALNRWQNLEEMSKTLDISYSSSMVDSCENTQSSIPPRSPGFANSFTSTDAR</sequence>
<organism evidence="1 2">
    <name type="scientific">Trifolium pratense</name>
    <name type="common">Red clover</name>
    <dbReference type="NCBI Taxonomy" id="57577"/>
    <lineage>
        <taxon>Eukaryota</taxon>
        <taxon>Viridiplantae</taxon>
        <taxon>Streptophyta</taxon>
        <taxon>Embryophyta</taxon>
        <taxon>Tracheophyta</taxon>
        <taxon>Spermatophyta</taxon>
        <taxon>Magnoliopsida</taxon>
        <taxon>eudicotyledons</taxon>
        <taxon>Gunneridae</taxon>
        <taxon>Pentapetalae</taxon>
        <taxon>rosids</taxon>
        <taxon>fabids</taxon>
        <taxon>Fabales</taxon>
        <taxon>Fabaceae</taxon>
        <taxon>Papilionoideae</taxon>
        <taxon>50 kb inversion clade</taxon>
        <taxon>NPAAA clade</taxon>
        <taxon>Hologalegina</taxon>
        <taxon>IRL clade</taxon>
        <taxon>Trifolieae</taxon>
        <taxon>Trifolium</taxon>
    </lineage>
</organism>
<dbReference type="Proteomes" id="UP001177021">
    <property type="component" value="Unassembled WGS sequence"/>
</dbReference>
<dbReference type="EMBL" id="CASHSV030000716">
    <property type="protein sequence ID" value="CAJ2674311.1"/>
    <property type="molecule type" value="Genomic_DNA"/>
</dbReference>
<evidence type="ECO:0000313" key="2">
    <source>
        <dbReference type="Proteomes" id="UP001177021"/>
    </source>
</evidence>
<comment type="caution">
    <text evidence="1">The sequence shown here is derived from an EMBL/GenBank/DDBJ whole genome shotgun (WGS) entry which is preliminary data.</text>
</comment>
<name>A0ACB0M124_TRIPR</name>
<protein>
    <submittedName>
        <fullName evidence="1">Uncharacterized protein</fullName>
    </submittedName>
</protein>
<accession>A0ACB0M124</accession>
<gene>
    <name evidence="1" type="ORF">MILVUS5_LOCUS37592</name>
</gene>